<keyword evidence="4" id="KW-1185">Reference proteome</keyword>
<dbReference type="InterPro" id="IPR028994">
    <property type="entry name" value="Integrin_alpha_N"/>
</dbReference>
<dbReference type="Proteomes" id="UP000284120">
    <property type="component" value="Unassembled WGS sequence"/>
</dbReference>
<dbReference type="PANTHER" id="PTHR46580">
    <property type="entry name" value="SENSOR KINASE-RELATED"/>
    <property type="match status" value="1"/>
</dbReference>
<dbReference type="InterPro" id="IPR026444">
    <property type="entry name" value="Secre_tail"/>
</dbReference>
<dbReference type="AlphaFoldDB" id="A0A443YMQ8"/>
<dbReference type="Gene3D" id="2.60.40.10">
    <property type="entry name" value="Immunoglobulins"/>
    <property type="match status" value="1"/>
</dbReference>
<dbReference type="Gene3D" id="2.130.10.130">
    <property type="entry name" value="Integrin alpha, N-terminal"/>
    <property type="match status" value="1"/>
</dbReference>
<proteinExistence type="predicted"/>
<dbReference type="Pfam" id="PF18962">
    <property type="entry name" value="Por_Secre_tail"/>
    <property type="match status" value="1"/>
</dbReference>
<protein>
    <submittedName>
        <fullName evidence="3">T9SS type A sorting domain-containing protein</fullName>
    </submittedName>
</protein>
<dbReference type="InterPro" id="IPR013517">
    <property type="entry name" value="FG-GAP"/>
</dbReference>
<dbReference type="EMBL" id="SAYW01000006">
    <property type="protein sequence ID" value="RWU05065.1"/>
    <property type="molecule type" value="Genomic_DNA"/>
</dbReference>
<dbReference type="PANTHER" id="PTHR46580:SF4">
    <property type="entry name" value="ATP_GTP-BINDING PROTEIN"/>
    <property type="match status" value="1"/>
</dbReference>
<keyword evidence="1" id="KW-0732">Signal</keyword>
<comment type="caution">
    <text evidence="3">The sequence shown here is derived from an EMBL/GenBank/DDBJ whole genome shotgun (WGS) entry which is preliminary data.</text>
</comment>
<reference evidence="3 4" key="1">
    <citation type="submission" date="2018-06" db="EMBL/GenBank/DDBJ databases">
        <title>Pedobacter endophyticus sp. nov., an endophytic bacterium isolated from a leaf of Triticum aestivum.</title>
        <authorList>
            <person name="Zhang L."/>
        </authorList>
    </citation>
    <scope>NUCLEOTIDE SEQUENCE [LARGE SCALE GENOMIC DNA]</scope>
    <source>
        <strain evidence="3 4">CM134L-2</strain>
    </source>
</reference>
<evidence type="ECO:0000313" key="3">
    <source>
        <dbReference type="EMBL" id="RWU05065.1"/>
    </source>
</evidence>
<gene>
    <name evidence="3" type="ORF">DPV69_18050</name>
</gene>
<accession>A0A443YMQ8</accession>
<dbReference type="InterPro" id="IPR013783">
    <property type="entry name" value="Ig-like_fold"/>
</dbReference>
<feature type="domain" description="Secretion system C-terminal sorting" evidence="2">
    <location>
        <begin position="597"/>
        <end position="668"/>
    </location>
</feature>
<dbReference type="OrthoDB" id="8901262at2"/>
<sequence length="670" mass="71479">MHGLRKQSMLLKKNNQLTFKLKPKRMRKFYNLKKQSLTNGVAILLGMGVFALTDVKAQKTYNRVDSTSISGGILNNVRAQKMIFGSIDAVNNGKDQDLLIFKVGNETTSAALTFTGIELYKNNGTGTYTLNASAFDALKRGNGAWSKTDGNIVTNGLNSSDVKTTMLYARDGSGNYVKVVNPVNGTSEFPGTTGFVGFIDYNGDGKDDIFLVDNDTGASFLYQNLGSNQYTLLVNPVDGTSNFPVMILNSYQVTGVVVGDYNKDGKQDIAVAAKIGTGANDTYTSIYKNNGNGTFSKVSITLDGTPNANFTGMGNGSIDFGDLDGDGFATDIAVQGNTSGNTNTTSRMIKVYKQDPSNPDVYTTVLTYGNGSTGQTNHQGGKRYGQVIFGDLTGSGFKKDLITTGQTATGYVTTEVLICKGAPYTDFTVYSRYGNNPSVYTINTTAFASFIWDYASNSNYRFFAFGDIDGDGRKDDVAKFGIPANAGSASIAALYTYNDTPLPVNFISFAAKSTTSGVQLSWKVASETDHKQYIVSRSSNGTDFTLVAKTTGYSLVDKNAIAGTYYYKLEQEDLDGKINHLDTKVVKVGLNDNKLSVYPNPTKGTATVALATGAYTGYTVVGVQGNTVASGKIGSTDNTIDINLASVAAGTYIIKLTGASGNIATRVIKL</sequence>
<dbReference type="NCBIfam" id="TIGR04183">
    <property type="entry name" value="Por_Secre_tail"/>
    <property type="match status" value="1"/>
</dbReference>
<name>A0A443YMQ8_9SPHI</name>
<dbReference type="Pfam" id="PF13517">
    <property type="entry name" value="FG-GAP_3"/>
    <property type="match status" value="1"/>
</dbReference>
<dbReference type="SUPFAM" id="SSF69318">
    <property type="entry name" value="Integrin alpha N-terminal domain"/>
    <property type="match status" value="1"/>
</dbReference>
<evidence type="ECO:0000313" key="4">
    <source>
        <dbReference type="Proteomes" id="UP000284120"/>
    </source>
</evidence>
<evidence type="ECO:0000259" key="2">
    <source>
        <dbReference type="Pfam" id="PF18962"/>
    </source>
</evidence>
<organism evidence="3 4">
    <name type="scientific">Pedobacter chitinilyticus</name>
    <dbReference type="NCBI Taxonomy" id="2233776"/>
    <lineage>
        <taxon>Bacteria</taxon>
        <taxon>Pseudomonadati</taxon>
        <taxon>Bacteroidota</taxon>
        <taxon>Sphingobacteriia</taxon>
        <taxon>Sphingobacteriales</taxon>
        <taxon>Sphingobacteriaceae</taxon>
        <taxon>Pedobacter</taxon>
    </lineage>
</organism>
<evidence type="ECO:0000256" key="1">
    <source>
        <dbReference type="ARBA" id="ARBA00022729"/>
    </source>
</evidence>